<evidence type="ECO:0000313" key="7">
    <source>
        <dbReference type="Proteomes" id="UP000193335"/>
    </source>
</evidence>
<dbReference type="EMBL" id="JRPN01000005">
    <property type="protein sequence ID" value="KGT80072.1"/>
    <property type="molecule type" value="Genomic_DNA"/>
</dbReference>
<evidence type="ECO:0000313" key="5">
    <source>
        <dbReference type="Proteomes" id="UP000030377"/>
    </source>
</evidence>
<evidence type="ECO:0000313" key="4">
    <source>
        <dbReference type="EMBL" id="OSJ21615.1"/>
    </source>
</evidence>
<dbReference type="GO" id="GO:0044781">
    <property type="term" value="P:bacterial-type flagellum organization"/>
    <property type="evidence" value="ECO:0007669"/>
    <property type="project" value="InterPro"/>
</dbReference>
<keyword evidence="2" id="KW-0969">Cilium</keyword>
<dbReference type="Proteomes" id="UP000030377">
    <property type="component" value="Unassembled WGS sequence"/>
</dbReference>
<reference evidence="3 8" key="4">
    <citation type="submission" date="2024-06" db="EMBL/GenBank/DDBJ databases">
        <title>Genomic Encyclopedia of Type Strains, Phase V (KMG-V): Genome sequencing to study the core and pangenomes of soil and plant-associated prokaryotes.</title>
        <authorList>
            <person name="Whitman W."/>
        </authorList>
    </citation>
    <scope>NUCLEOTIDE SEQUENCE [LARGE SCALE GENOMIC DNA]</scope>
    <source>
        <strain evidence="3 8">USDA 160</strain>
    </source>
</reference>
<keyword evidence="8" id="KW-1185">Reference proteome</keyword>
<dbReference type="AlphaFoldDB" id="A0A0A3Y059"/>
<reference evidence="1 6" key="2">
    <citation type="submission" date="2016-11" db="EMBL/GenBank/DDBJ databases">
        <title>Complete Genome Sequence of Bradyrhizobium sp. strain J5, an isolated from soybean nodule in Hokkaido.</title>
        <authorList>
            <person name="Kanehara K."/>
        </authorList>
    </citation>
    <scope>NUCLEOTIDE SEQUENCE [LARGE SCALE GENOMIC DNA]</scope>
    <source>
        <strain evidence="1 6">J5</strain>
    </source>
</reference>
<dbReference type="OrthoDB" id="8563081at2"/>
<reference evidence="2 5" key="1">
    <citation type="submission" date="2014-09" db="EMBL/GenBank/DDBJ databases">
        <title>Draft genome of Bradyrhizobium japonicum Is-34.</title>
        <authorList>
            <person name="Tsurumaru H."/>
            <person name="Yamakawa T."/>
            <person name="Hashimoto S."/>
            <person name="Okizaki K."/>
            <person name="Kanesaki Y."/>
            <person name="Yoshikawa H."/>
            <person name="Yajima S."/>
        </authorList>
    </citation>
    <scope>NUCLEOTIDE SEQUENCE [LARGE SCALE GENOMIC DNA]</scope>
    <source>
        <strain evidence="2 5">Is-34</strain>
    </source>
</reference>
<dbReference type="eggNOG" id="COG5442">
    <property type="taxonomic scope" value="Bacteria"/>
</dbReference>
<evidence type="ECO:0000313" key="2">
    <source>
        <dbReference type="EMBL" id="KGT80072.1"/>
    </source>
</evidence>
<evidence type="ECO:0000313" key="1">
    <source>
        <dbReference type="EMBL" id="APG10676.1"/>
    </source>
</evidence>
<evidence type="ECO:0000313" key="6">
    <source>
        <dbReference type="Proteomes" id="UP000181962"/>
    </source>
</evidence>
<dbReference type="STRING" id="375.BKD09_RS20315"/>
<gene>
    <name evidence="2" type="primary">flaF</name>
    <name evidence="3" type="ORF">ABIF63_004257</name>
    <name evidence="1" type="ORF">BKD09_20315</name>
    <name evidence="4" type="ORF">BSZ19_50415</name>
    <name evidence="2" type="ORF">MA20_08365</name>
</gene>
<keyword evidence="2" id="KW-0282">Flagellum</keyword>
<name>A0A0A3Y059_BRAJP</name>
<dbReference type="EMBL" id="JBEPTQ010000002">
    <property type="protein sequence ID" value="MET4720151.1"/>
    <property type="molecule type" value="Genomic_DNA"/>
</dbReference>
<evidence type="ECO:0000313" key="8">
    <source>
        <dbReference type="Proteomes" id="UP001549291"/>
    </source>
</evidence>
<dbReference type="EMBL" id="CP017637">
    <property type="protein sequence ID" value="APG10676.1"/>
    <property type="molecule type" value="Genomic_DNA"/>
</dbReference>
<sequence>MSSSAASAYARVATTTASPRDIEAQTLLKAANKLQDAINSADPFNEQTTQALMFNRKLWTIFLSEAMRDTNPQPLDVRQRIANISVFVLSQTAALLMSPQLDHFRPLIEINRNIAAGLSGRS</sequence>
<proteinExistence type="predicted"/>
<dbReference type="InterPro" id="IPR010845">
    <property type="entry name" value="FlaF"/>
</dbReference>
<reference evidence="4 7" key="3">
    <citation type="submission" date="2017-03" db="EMBL/GenBank/DDBJ databases">
        <title>Whole genome sequences of fourteen strains of Bradyrhizobium canariense and one strain of Bradyrhizobium japonicum isolated from Lupinus (Papilionoideae: Genisteae) species in Algeria.</title>
        <authorList>
            <person name="Crovadore J."/>
            <person name="Chekireb D."/>
            <person name="Brachmann A."/>
            <person name="Chablais R."/>
            <person name="Cochard B."/>
            <person name="Lefort F."/>
        </authorList>
    </citation>
    <scope>NUCLEOTIDE SEQUENCE [LARGE SCALE GENOMIC DNA]</scope>
    <source>
        <strain evidence="4 7">UBMA197</strain>
    </source>
</reference>
<protein>
    <submittedName>
        <fullName evidence="2">Flagellar biosynthesis regulatory protein FlaF</fullName>
    </submittedName>
    <submittedName>
        <fullName evidence="3">Flagellar protein FlaF</fullName>
    </submittedName>
    <submittedName>
        <fullName evidence="1">Transcriptional regulator</fullName>
    </submittedName>
</protein>
<dbReference type="KEGG" id="bjp:RN69_18740"/>
<evidence type="ECO:0000313" key="3">
    <source>
        <dbReference type="EMBL" id="MET4720151.1"/>
    </source>
</evidence>
<dbReference type="NCBIfam" id="NF009435">
    <property type="entry name" value="PRK12794.1"/>
    <property type="match status" value="1"/>
</dbReference>
<organism evidence="2 5">
    <name type="scientific">Bradyrhizobium japonicum</name>
    <dbReference type="NCBI Taxonomy" id="375"/>
    <lineage>
        <taxon>Bacteria</taxon>
        <taxon>Pseudomonadati</taxon>
        <taxon>Pseudomonadota</taxon>
        <taxon>Alphaproteobacteria</taxon>
        <taxon>Hyphomicrobiales</taxon>
        <taxon>Nitrobacteraceae</taxon>
        <taxon>Bradyrhizobium</taxon>
    </lineage>
</organism>
<dbReference type="Proteomes" id="UP000181962">
    <property type="component" value="Chromosome"/>
</dbReference>
<dbReference type="RefSeq" id="WP_014493991.1">
    <property type="nucleotide sequence ID" value="NZ_BJNK01000004.1"/>
</dbReference>
<dbReference type="PATRIC" id="fig|375.37.peg.31"/>
<keyword evidence="2" id="KW-0966">Cell projection</keyword>
<dbReference type="EMBL" id="NAFL01000287">
    <property type="protein sequence ID" value="OSJ21615.1"/>
    <property type="molecule type" value="Genomic_DNA"/>
</dbReference>
<dbReference type="GeneID" id="64071123"/>
<dbReference type="Proteomes" id="UP001549291">
    <property type="component" value="Unassembled WGS sequence"/>
</dbReference>
<accession>A0A0A3Y059</accession>
<dbReference type="Proteomes" id="UP000193335">
    <property type="component" value="Unassembled WGS sequence"/>
</dbReference>
<dbReference type="Pfam" id="PF07309">
    <property type="entry name" value="FlaF"/>
    <property type="match status" value="1"/>
</dbReference>